<evidence type="ECO:0000313" key="2">
    <source>
        <dbReference type="Proteomes" id="UP000663671"/>
    </source>
</evidence>
<dbReference type="EMBL" id="CP069111">
    <property type="protein sequence ID" value="QSS61650.1"/>
    <property type="molecule type" value="Genomic_DNA"/>
</dbReference>
<sequence>MAELGSFVSGASYGGVLAREAEASRLLRVEDTPAQKVLRNGEILRPSPCLTHTGRKQVSLEQGYYDVFNLLDIKIPLVEATPQPQRRGSRLTSQSSGDDFDSCTGDLKRTDCHGLSGMPFLAFACMSFTYAEQAPSLCNGPKLVRSCRAIGLPAAKAIRGIEPISLAFHGMWRPAKPALSKGMEGFTLLQESRLRSNIPLELEPIGKSV</sequence>
<protein>
    <submittedName>
        <fullName evidence="1">Uncharacterized protein</fullName>
    </submittedName>
</protein>
<dbReference type="Proteomes" id="UP000663671">
    <property type="component" value="Chromosome 5"/>
</dbReference>
<name>A0A8A1M8T0_AJECA</name>
<dbReference type="OrthoDB" id="66881at2759"/>
<gene>
    <name evidence="1" type="ORF">I7I51_03827</name>
</gene>
<accession>A0A8A1M8T0</accession>
<evidence type="ECO:0000313" key="1">
    <source>
        <dbReference type="EMBL" id="QSS61650.1"/>
    </source>
</evidence>
<dbReference type="AlphaFoldDB" id="A0A8A1M8T0"/>
<organism evidence="1 2">
    <name type="scientific">Ajellomyces capsulatus</name>
    <name type="common">Darling's disease fungus</name>
    <name type="synonym">Histoplasma capsulatum</name>
    <dbReference type="NCBI Taxonomy" id="5037"/>
    <lineage>
        <taxon>Eukaryota</taxon>
        <taxon>Fungi</taxon>
        <taxon>Dikarya</taxon>
        <taxon>Ascomycota</taxon>
        <taxon>Pezizomycotina</taxon>
        <taxon>Eurotiomycetes</taxon>
        <taxon>Eurotiomycetidae</taxon>
        <taxon>Onygenales</taxon>
        <taxon>Ajellomycetaceae</taxon>
        <taxon>Histoplasma</taxon>
    </lineage>
</organism>
<proteinExistence type="predicted"/>
<dbReference type="VEuPathDB" id="FungiDB:I7I51_03827"/>
<reference evidence="1" key="1">
    <citation type="submission" date="2021-01" db="EMBL/GenBank/DDBJ databases">
        <title>Chromosome-level genome assembly of a human fungal pathogen reveals clustering of transcriptionally co-regulated genes.</title>
        <authorList>
            <person name="Voorhies M."/>
            <person name="Cohen S."/>
            <person name="Shea T.P."/>
            <person name="Petrus S."/>
            <person name="Munoz J.F."/>
            <person name="Poplawski S."/>
            <person name="Goldman W.E."/>
            <person name="Michael T."/>
            <person name="Cuomo C.A."/>
            <person name="Sil A."/>
            <person name="Beyhan S."/>
        </authorList>
    </citation>
    <scope>NUCLEOTIDE SEQUENCE</scope>
    <source>
        <strain evidence="1">WU24</strain>
    </source>
</reference>